<feature type="transmembrane region" description="Helical" evidence="1">
    <location>
        <begin position="449"/>
        <end position="471"/>
    </location>
</feature>
<dbReference type="RefSeq" id="XP_007774802.1">
    <property type="nucleotide sequence ID" value="XM_007776612.1"/>
</dbReference>
<keyword evidence="1" id="KW-0812">Transmembrane</keyword>
<dbReference type="GeneID" id="19208526"/>
<keyword evidence="3" id="KW-1185">Reference proteome</keyword>
<evidence type="ECO:0000256" key="1">
    <source>
        <dbReference type="SAM" id="Phobius"/>
    </source>
</evidence>
<sequence>MLLGGLRDSNGGNVSLADVNSPDVTAMDYNTCVTVCGTENEAFVWSDFVQRVLEWLLPYLSLCSQLPFGAKYNTDNLMSIVLAAGSPALAGYTLFMTMLNTRWINKSFEAVKSFPNTAEAARVLSSLQQVPVHVSDAECMLSSLVVLPENDDWWFEFAESVIFLTLNYMKTWSISAAVSITWVILAWIFTATLFTLTSRSSFVNQSVGTMFLWLIPVVVGWQQLSPKCDYDRLSRAFDRSDAKAYVATHEGGKKAGLFTEERAISIAPVVSEDAVSPDVFATPPIFNYSRTFAWSRSAEEVLRAFQYASSNAAVHKPVNPERTWEVLDDDDIHPDNRRGPPIEVERYCGRLDSRQSPWASGVLTRVALASIAGLVLQWGTTGPAIIMLLYTPTVGLACRSLSLLTYGLLSTMIWMMMLASSVAAHYAISHHQDDYDPLFNHVHHIWKRAADVFRLIGQVLAVLNSIIFFSIPVLEFANLFDNCYYDSSVLGLGRAGAYNVVTLLNSDEEVTKRVYALCMAAAALCAVAFVAVFNINTDWDFQPSNRSGRTLVDLVCSRTSPSSFAYIVTSEQSLNLFLVFA</sequence>
<proteinExistence type="predicted"/>
<dbReference type="EMBL" id="JH711590">
    <property type="protein sequence ID" value="EIW75018.1"/>
    <property type="molecule type" value="Genomic_DNA"/>
</dbReference>
<dbReference type="Proteomes" id="UP000053558">
    <property type="component" value="Unassembled WGS sequence"/>
</dbReference>
<evidence type="ECO:0000313" key="3">
    <source>
        <dbReference type="Proteomes" id="UP000053558"/>
    </source>
</evidence>
<reference evidence="3" key="1">
    <citation type="journal article" date="2012" name="Science">
        <title>The Paleozoic origin of enzymatic lignin decomposition reconstructed from 31 fungal genomes.</title>
        <authorList>
            <person name="Floudas D."/>
            <person name="Binder M."/>
            <person name="Riley R."/>
            <person name="Barry K."/>
            <person name="Blanchette R.A."/>
            <person name="Henrissat B."/>
            <person name="Martinez A.T."/>
            <person name="Otillar R."/>
            <person name="Spatafora J.W."/>
            <person name="Yadav J.S."/>
            <person name="Aerts A."/>
            <person name="Benoit I."/>
            <person name="Boyd A."/>
            <person name="Carlson A."/>
            <person name="Copeland A."/>
            <person name="Coutinho P.M."/>
            <person name="de Vries R.P."/>
            <person name="Ferreira P."/>
            <person name="Findley K."/>
            <person name="Foster B."/>
            <person name="Gaskell J."/>
            <person name="Glotzer D."/>
            <person name="Gorecki P."/>
            <person name="Heitman J."/>
            <person name="Hesse C."/>
            <person name="Hori C."/>
            <person name="Igarashi K."/>
            <person name="Jurgens J.A."/>
            <person name="Kallen N."/>
            <person name="Kersten P."/>
            <person name="Kohler A."/>
            <person name="Kuees U."/>
            <person name="Kumar T.K.A."/>
            <person name="Kuo A."/>
            <person name="LaButti K."/>
            <person name="Larrondo L.F."/>
            <person name="Lindquist E."/>
            <person name="Ling A."/>
            <person name="Lombard V."/>
            <person name="Lucas S."/>
            <person name="Lundell T."/>
            <person name="Martin R."/>
            <person name="McLaughlin D.J."/>
            <person name="Morgenstern I."/>
            <person name="Morin E."/>
            <person name="Murat C."/>
            <person name="Nagy L.G."/>
            <person name="Nolan M."/>
            <person name="Ohm R.A."/>
            <person name="Patyshakuliyeva A."/>
            <person name="Rokas A."/>
            <person name="Ruiz-Duenas F.J."/>
            <person name="Sabat G."/>
            <person name="Salamov A."/>
            <person name="Samejima M."/>
            <person name="Schmutz J."/>
            <person name="Slot J.C."/>
            <person name="St John F."/>
            <person name="Stenlid J."/>
            <person name="Sun H."/>
            <person name="Sun S."/>
            <person name="Syed K."/>
            <person name="Tsang A."/>
            <person name="Wiebenga A."/>
            <person name="Young D."/>
            <person name="Pisabarro A."/>
            <person name="Eastwood D.C."/>
            <person name="Martin F."/>
            <person name="Cullen D."/>
            <person name="Grigoriev I.V."/>
            <person name="Hibbett D.S."/>
        </authorList>
    </citation>
    <scope>NUCLEOTIDE SEQUENCE [LARGE SCALE GENOMIC DNA]</scope>
    <source>
        <strain evidence="3">RWD-64-598 SS2</strain>
    </source>
</reference>
<dbReference type="OrthoDB" id="5392263at2759"/>
<dbReference type="KEGG" id="cput:CONPUDRAFT_66805"/>
<name>A0A5M3M6Q8_CONPW</name>
<feature type="transmembrane region" description="Helical" evidence="1">
    <location>
        <begin position="514"/>
        <end position="536"/>
    </location>
</feature>
<feature type="transmembrane region" description="Helical" evidence="1">
    <location>
        <begin position="202"/>
        <end position="221"/>
    </location>
</feature>
<dbReference type="AlphaFoldDB" id="A0A5M3M6Q8"/>
<organism evidence="2 3">
    <name type="scientific">Coniophora puteana (strain RWD-64-598)</name>
    <name type="common">Brown rot fungus</name>
    <dbReference type="NCBI Taxonomy" id="741705"/>
    <lineage>
        <taxon>Eukaryota</taxon>
        <taxon>Fungi</taxon>
        <taxon>Dikarya</taxon>
        <taxon>Basidiomycota</taxon>
        <taxon>Agaricomycotina</taxon>
        <taxon>Agaricomycetes</taxon>
        <taxon>Agaricomycetidae</taxon>
        <taxon>Boletales</taxon>
        <taxon>Coniophorineae</taxon>
        <taxon>Coniophoraceae</taxon>
        <taxon>Coniophora</taxon>
    </lineage>
</organism>
<feature type="transmembrane region" description="Helical" evidence="1">
    <location>
        <begin position="172"/>
        <end position="196"/>
    </location>
</feature>
<evidence type="ECO:0000313" key="2">
    <source>
        <dbReference type="EMBL" id="EIW75018.1"/>
    </source>
</evidence>
<keyword evidence="1" id="KW-1133">Transmembrane helix</keyword>
<dbReference type="OMA" id="DLCYRAC"/>
<protein>
    <submittedName>
        <fullName evidence="2">Uncharacterized protein</fullName>
    </submittedName>
</protein>
<accession>A0A5M3M6Q8</accession>
<gene>
    <name evidence="2" type="ORF">CONPUDRAFT_66805</name>
</gene>
<comment type="caution">
    <text evidence="2">The sequence shown here is derived from an EMBL/GenBank/DDBJ whole genome shotgun (WGS) entry which is preliminary data.</text>
</comment>
<feature type="transmembrane region" description="Helical" evidence="1">
    <location>
        <begin position="366"/>
        <end position="391"/>
    </location>
</feature>
<keyword evidence="1" id="KW-0472">Membrane</keyword>
<feature type="transmembrane region" description="Helical" evidence="1">
    <location>
        <begin position="403"/>
        <end position="428"/>
    </location>
</feature>
<feature type="transmembrane region" description="Helical" evidence="1">
    <location>
        <begin position="77"/>
        <end position="99"/>
    </location>
</feature>